<sequence length="103" mass="12068">MKLFQLSRCSPYVCSIQKRKSGKLWISLSRIMLSKNPKLLSLSLEKRIIPRCSVLQLLMSKDLIKRDISLAYALQMTEQMFLRKFVSKYQHMIPEVVGHIKAR</sequence>
<dbReference type="Proteomes" id="UP001642360">
    <property type="component" value="Unassembled WGS sequence"/>
</dbReference>
<comment type="similarity">
    <text evidence="1">Belongs to the mTERF family.</text>
</comment>
<keyword evidence="5" id="KW-1185">Reference proteome</keyword>
<evidence type="ECO:0000313" key="5">
    <source>
        <dbReference type="Proteomes" id="UP001642360"/>
    </source>
</evidence>
<dbReference type="AlphaFoldDB" id="A0ABC8TEM9"/>
<evidence type="ECO:0000256" key="2">
    <source>
        <dbReference type="ARBA" id="ARBA00022472"/>
    </source>
</evidence>
<evidence type="ECO:0000256" key="3">
    <source>
        <dbReference type="ARBA" id="ARBA00022946"/>
    </source>
</evidence>
<organism evidence="4 5">
    <name type="scientific">Ilex paraguariensis</name>
    <name type="common">yerba mate</name>
    <dbReference type="NCBI Taxonomy" id="185542"/>
    <lineage>
        <taxon>Eukaryota</taxon>
        <taxon>Viridiplantae</taxon>
        <taxon>Streptophyta</taxon>
        <taxon>Embryophyta</taxon>
        <taxon>Tracheophyta</taxon>
        <taxon>Spermatophyta</taxon>
        <taxon>Magnoliopsida</taxon>
        <taxon>eudicotyledons</taxon>
        <taxon>Gunneridae</taxon>
        <taxon>Pentapetalae</taxon>
        <taxon>asterids</taxon>
        <taxon>campanulids</taxon>
        <taxon>Aquifoliales</taxon>
        <taxon>Aquifoliaceae</taxon>
        <taxon>Ilex</taxon>
    </lineage>
</organism>
<comment type="caution">
    <text evidence="4">The sequence shown here is derived from an EMBL/GenBank/DDBJ whole genome shotgun (WGS) entry which is preliminary data.</text>
</comment>
<dbReference type="GO" id="GO:0006353">
    <property type="term" value="P:DNA-templated transcription termination"/>
    <property type="evidence" value="ECO:0007669"/>
    <property type="project" value="UniProtKB-KW"/>
</dbReference>
<dbReference type="InterPro" id="IPR038538">
    <property type="entry name" value="MTERF_sf"/>
</dbReference>
<dbReference type="EMBL" id="CAUOFW020004850">
    <property type="protein sequence ID" value="CAK9167516.1"/>
    <property type="molecule type" value="Genomic_DNA"/>
</dbReference>
<keyword evidence="2" id="KW-0806">Transcription termination</keyword>
<dbReference type="Pfam" id="PF02536">
    <property type="entry name" value="mTERF"/>
    <property type="match status" value="1"/>
</dbReference>
<dbReference type="Gene3D" id="1.25.70.10">
    <property type="entry name" value="Transcription termination factor 3, mitochondrial"/>
    <property type="match status" value="1"/>
</dbReference>
<dbReference type="InterPro" id="IPR003690">
    <property type="entry name" value="MTERF"/>
</dbReference>
<protein>
    <recommendedName>
        <fullName evidence="6">HTH araC/xylS-type domain-containing protein</fullName>
    </recommendedName>
</protein>
<dbReference type="PANTHER" id="PTHR13068:SF120">
    <property type="entry name" value="TRANSCRIPTION TERMINATION FACTOR MTERF2, CHLOROPLASTIC-LIKE ISOFORM X1"/>
    <property type="match status" value="1"/>
</dbReference>
<gene>
    <name evidence="4" type="ORF">ILEXP_LOCUS36793</name>
</gene>
<evidence type="ECO:0000313" key="4">
    <source>
        <dbReference type="EMBL" id="CAK9167516.1"/>
    </source>
</evidence>
<dbReference type="PANTHER" id="PTHR13068">
    <property type="entry name" value="CGI-12 PROTEIN-RELATED"/>
    <property type="match status" value="1"/>
</dbReference>
<evidence type="ECO:0008006" key="6">
    <source>
        <dbReference type="Google" id="ProtNLM"/>
    </source>
</evidence>
<proteinExistence type="inferred from homology"/>
<evidence type="ECO:0000256" key="1">
    <source>
        <dbReference type="ARBA" id="ARBA00007692"/>
    </source>
</evidence>
<keyword evidence="2" id="KW-0805">Transcription regulation</keyword>
<reference evidence="4 5" key="1">
    <citation type="submission" date="2024-02" db="EMBL/GenBank/DDBJ databases">
        <authorList>
            <person name="Vignale AGUSTIN F."/>
            <person name="Sosa J E."/>
            <person name="Modenutti C."/>
        </authorList>
    </citation>
    <scope>NUCLEOTIDE SEQUENCE [LARGE SCALE GENOMIC DNA]</scope>
</reference>
<keyword evidence="2" id="KW-0804">Transcription</keyword>
<accession>A0ABC8TEM9</accession>
<name>A0ABC8TEM9_9AQUA</name>
<keyword evidence="3" id="KW-0809">Transit peptide</keyword>